<dbReference type="OrthoDB" id="8044645at2759"/>
<gene>
    <name evidence="1" type="ORF">MELIAE_LOCUS11892</name>
</gene>
<sequence length="360" mass="40708">MCCRNGPKSLLDSDWSEVEQSRDPFVYKRKGNSTFQSNNTSKVLSVGKSVLLENKFHGEEVHPDLQVTCQRQWPPASLPTCYRRRTDPWLPAGSLPGHLQDDSRYPAKPFTGFQQCCFQATHRSTDAMRERKGRPILDAYRAELRRKLLGDETGELEIALNNMQLPSATAALLSSVGKVEADGRVWHSIFPELPEDPEQQVVFRTLCINVTNIRQLVVALADPNTPLASREYFIAHNSLPGANFQNALLQNPDDIWPEIYDIEDLQEDIHAYNNLLTRIGPRMPGHFLTIVEWSGSATESALACSDVHEMRIQTQWEVQPVRERGAARRRDVRGRLVAAEQHVALVPTTERIQGRQASLH</sequence>
<proteinExistence type="predicted"/>
<reference evidence="1" key="1">
    <citation type="submission" date="2021-12" db="EMBL/GenBank/DDBJ databases">
        <authorList>
            <person name="King R."/>
        </authorList>
    </citation>
    <scope>NUCLEOTIDE SEQUENCE</scope>
</reference>
<accession>A0A9P0FMD0</accession>
<protein>
    <submittedName>
        <fullName evidence="1">Uncharacterized protein</fullName>
    </submittedName>
</protein>
<name>A0A9P0FMD0_BRAAE</name>
<keyword evidence="2" id="KW-1185">Reference proteome</keyword>
<dbReference type="EMBL" id="OV121139">
    <property type="protein sequence ID" value="CAH0562877.1"/>
    <property type="molecule type" value="Genomic_DNA"/>
</dbReference>
<evidence type="ECO:0000313" key="2">
    <source>
        <dbReference type="Proteomes" id="UP001154078"/>
    </source>
</evidence>
<evidence type="ECO:0000313" key="1">
    <source>
        <dbReference type="EMBL" id="CAH0562877.1"/>
    </source>
</evidence>
<dbReference type="Proteomes" id="UP001154078">
    <property type="component" value="Chromosome 8"/>
</dbReference>
<dbReference type="AlphaFoldDB" id="A0A9P0FMD0"/>
<organism evidence="1 2">
    <name type="scientific">Brassicogethes aeneus</name>
    <name type="common">Rape pollen beetle</name>
    <name type="synonym">Meligethes aeneus</name>
    <dbReference type="NCBI Taxonomy" id="1431903"/>
    <lineage>
        <taxon>Eukaryota</taxon>
        <taxon>Metazoa</taxon>
        <taxon>Ecdysozoa</taxon>
        <taxon>Arthropoda</taxon>
        <taxon>Hexapoda</taxon>
        <taxon>Insecta</taxon>
        <taxon>Pterygota</taxon>
        <taxon>Neoptera</taxon>
        <taxon>Endopterygota</taxon>
        <taxon>Coleoptera</taxon>
        <taxon>Polyphaga</taxon>
        <taxon>Cucujiformia</taxon>
        <taxon>Nitidulidae</taxon>
        <taxon>Meligethinae</taxon>
        <taxon>Brassicogethes</taxon>
    </lineage>
</organism>